<dbReference type="PANTHER" id="PTHR35509:SF1">
    <property type="entry name" value="DOMAIN PROTEIN, PUTATIVE (DUF1995)-RELATED"/>
    <property type="match status" value="1"/>
</dbReference>
<reference evidence="2" key="1">
    <citation type="submission" date="2016-09" db="EMBL/GenBank/DDBJ databases">
        <title>Draft genome of thermotolerant cyanobacterium Desertifilum sp. strain IPPAS B-1220.</title>
        <authorList>
            <person name="Sinetova M.A."/>
            <person name="Bolakhan K."/>
            <person name="Zayadan B.K."/>
            <person name="Mironov K.S."/>
            <person name="Ustinova V."/>
            <person name="Kupriyanova E.V."/>
            <person name="Sidorov R.A."/>
            <person name="Skrypnik A.N."/>
            <person name="Gogoleva N.E."/>
            <person name="Gogolev Y.V."/>
            <person name="Los D.A."/>
        </authorList>
    </citation>
    <scope>NUCLEOTIDE SEQUENCE [LARGE SCALE GENOMIC DNA]</scope>
    <source>
        <strain evidence="2">IPPAS B-1220</strain>
    </source>
</reference>
<dbReference type="STRING" id="1781255.BH720_24640"/>
<gene>
    <name evidence="2" type="ORF">BH720_24640</name>
</gene>
<dbReference type="RefSeq" id="WP_069969886.1">
    <property type="nucleotide sequence ID" value="NZ_CM124774.1"/>
</dbReference>
<dbReference type="InterPro" id="IPR053021">
    <property type="entry name" value="Chloroplast_ADK"/>
</dbReference>
<evidence type="ECO:0000259" key="1">
    <source>
        <dbReference type="Pfam" id="PF09353"/>
    </source>
</evidence>
<protein>
    <recommendedName>
        <fullName evidence="1">DUF1995 domain-containing protein</fullName>
    </recommendedName>
</protein>
<name>A0A1E5QCV4_9CYAN</name>
<dbReference type="OrthoDB" id="482920at2"/>
<organism evidence="2">
    <name type="scientific">Desertifilum tharense IPPAS B-1220</name>
    <dbReference type="NCBI Taxonomy" id="1781255"/>
    <lineage>
        <taxon>Bacteria</taxon>
        <taxon>Bacillati</taxon>
        <taxon>Cyanobacteriota</taxon>
        <taxon>Cyanophyceae</taxon>
        <taxon>Desertifilales</taxon>
        <taxon>Desertifilaceae</taxon>
        <taxon>Desertifilum</taxon>
    </lineage>
</organism>
<accession>A0A1E5QCV4</accession>
<proteinExistence type="predicted"/>
<dbReference type="EMBL" id="MJGC01000125">
    <property type="protein sequence ID" value="OEJ72496.1"/>
    <property type="molecule type" value="Genomic_DNA"/>
</dbReference>
<evidence type="ECO:0000313" key="2">
    <source>
        <dbReference type="EMBL" id="OEJ72496.1"/>
    </source>
</evidence>
<dbReference type="AlphaFoldDB" id="A0A1E5QCV4"/>
<feature type="domain" description="DUF1995" evidence="1">
    <location>
        <begin position="5"/>
        <end position="210"/>
    </location>
</feature>
<dbReference type="InterPro" id="IPR018962">
    <property type="entry name" value="DUF1995"/>
</dbReference>
<comment type="caution">
    <text evidence="2">The sequence shown here is derived from an EMBL/GenBank/DDBJ whole genome shotgun (WGS) entry which is preliminary data.</text>
</comment>
<dbReference type="Pfam" id="PF09353">
    <property type="entry name" value="DUF1995"/>
    <property type="match status" value="1"/>
</dbReference>
<sequence length="250" mass="27732">MTELPKTLDDAIAQAQAAMKVALGDGCKLLQIELVFPEIALQAQSIAQQFIPFIQELGVQPTVFFPDAGAAALARRDWGEIPFRVTDLGSSRSPVEKRIQPDDQFYLVVSPAAVEVAQVETLSTLAGDRPVVLLNPRLEDVATIGIGYAGRQLRDRFLNNIQSCYYLRPLEGAAVSRYYPNAWQIWLEESEGEYRQIAQEPQRPSSDTLERILLQATGTVEAEGETETVPQPKRRGFLAELQSFLKALSQ</sequence>
<dbReference type="PANTHER" id="PTHR35509">
    <property type="entry name" value="DOMAIN PROTEIN, PUTATIVE (DUF1995)-RELATED"/>
    <property type="match status" value="1"/>
</dbReference>